<reference evidence="3" key="1">
    <citation type="journal article" date="2011" name="Proc. Natl. Acad. Sci. U.S.A.">
        <title>Obligate biotrophy features unraveled by the genomic analysis of rust fungi.</title>
        <authorList>
            <person name="Duplessis S."/>
            <person name="Cuomo C.A."/>
            <person name="Lin Y.-C."/>
            <person name="Aerts A."/>
            <person name="Tisserant E."/>
            <person name="Veneault-Fourrey C."/>
            <person name="Joly D.L."/>
            <person name="Hacquard S."/>
            <person name="Amselem J."/>
            <person name="Cantarel B.L."/>
            <person name="Chiu R."/>
            <person name="Coutinho P.M."/>
            <person name="Feau N."/>
            <person name="Field M."/>
            <person name="Frey P."/>
            <person name="Gelhaye E."/>
            <person name="Goldberg J."/>
            <person name="Grabherr M.G."/>
            <person name="Kodira C.D."/>
            <person name="Kohler A."/>
            <person name="Kuees U."/>
            <person name="Lindquist E.A."/>
            <person name="Lucas S.M."/>
            <person name="Mago R."/>
            <person name="Mauceli E."/>
            <person name="Morin E."/>
            <person name="Murat C."/>
            <person name="Pangilinan J.L."/>
            <person name="Park R."/>
            <person name="Pearson M."/>
            <person name="Quesneville H."/>
            <person name="Rouhier N."/>
            <person name="Sakthikumar S."/>
            <person name="Salamov A.A."/>
            <person name="Schmutz J."/>
            <person name="Selles B."/>
            <person name="Shapiro H."/>
            <person name="Tanguay P."/>
            <person name="Tuskan G.A."/>
            <person name="Henrissat B."/>
            <person name="Van de Peer Y."/>
            <person name="Rouze P."/>
            <person name="Ellis J.G."/>
            <person name="Dodds P.N."/>
            <person name="Schein J.E."/>
            <person name="Zhong S."/>
            <person name="Hamelin R.C."/>
            <person name="Grigoriev I.V."/>
            <person name="Szabo L.J."/>
            <person name="Martin F."/>
        </authorList>
    </citation>
    <scope>NUCLEOTIDE SEQUENCE [LARGE SCALE GENOMIC DNA]</scope>
    <source>
        <strain evidence="3">98AG31 / pathotype 3-4-7</strain>
    </source>
</reference>
<evidence type="ECO:0000313" key="3">
    <source>
        <dbReference type="Proteomes" id="UP000001072"/>
    </source>
</evidence>
<keyword evidence="1" id="KW-0732">Signal</keyword>
<dbReference type="Proteomes" id="UP000001072">
    <property type="component" value="Unassembled WGS sequence"/>
</dbReference>
<evidence type="ECO:0000313" key="2">
    <source>
        <dbReference type="EMBL" id="EGG05639.1"/>
    </source>
</evidence>
<dbReference type="InParanoid" id="F4RQ06"/>
<name>F4RQ06_MELLP</name>
<sequence>MNFRIQFMTAIALCFATFTFGSPMGESTCNVSLAPAGIDTKIPPGWPAGSSHGYICGSSQNNNPAVAYHQCRTCRATAVGEQCKLFHAAKSPTLPSVPCNLGYGPMDSVYGGRRSYYCHEGAHAYMCSGIGNASVCDECAPYQFDISDL</sequence>
<feature type="chain" id="PRO_5003315340" evidence="1">
    <location>
        <begin position="22"/>
        <end position="149"/>
    </location>
</feature>
<accession>F4RQ06</accession>
<dbReference type="AlphaFoldDB" id="F4RQ06"/>
<proteinExistence type="predicted"/>
<dbReference type="RefSeq" id="XP_007411128.1">
    <property type="nucleotide sequence ID" value="XM_007411066.1"/>
</dbReference>
<dbReference type="EMBL" id="GL883112">
    <property type="protein sequence ID" value="EGG05639.1"/>
    <property type="molecule type" value="Genomic_DNA"/>
</dbReference>
<dbReference type="KEGG" id="mlr:MELLADRAFT_87923"/>
<organism evidence="3">
    <name type="scientific">Melampsora larici-populina (strain 98AG31 / pathotype 3-4-7)</name>
    <name type="common">Poplar leaf rust fungus</name>
    <dbReference type="NCBI Taxonomy" id="747676"/>
    <lineage>
        <taxon>Eukaryota</taxon>
        <taxon>Fungi</taxon>
        <taxon>Dikarya</taxon>
        <taxon>Basidiomycota</taxon>
        <taxon>Pucciniomycotina</taxon>
        <taxon>Pucciniomycetes</taxon>
        <taxon>Pucciniales</taxon>
        <taxon>Melampsoraceae</taxon>
        <taxon>Melampsora</taxon>
    </lineage>
</organism>
<keyword evidence="3" id="KW-1185">Reference proteome</keyword>
<dbReference type="GeneID" id="18934698"/>
<protein>
    <submittedName>
        <fullName evidence="2">Secreted protein</fullName>
    </submittedName>
</protein>
<feature type="signal peptide" evidence="1">
    <location>
        <begin position="1"/>
        <end position="21"/>
    </location>
</feature>
<gene>
    <name evidence="2" type="ORF">MELLADRAFT_87923</name>
</gene>
<dbReference type="VEuPathDB" id="FungiDB:MELLADRAFT_87923"/>
<dbReference type="HOGENOM" id="CLU_1750096_0_0_1"/>
<evidence type="ECO:0000256" key="1">
    <source>
        <dbReference type="SAM" id="SignalP"/>
    </source>
</evidence>